<keyword evidence="6" id="KW-0560">Oxidoreductase</keyword>
<dbReference type="FunFam" id="3.40.50.920:FF:000007">
    <property type="entry name" value="Pyruvate:ferredoxin (Flavodoxin) oxidoreductase"/>
    <property type="match status" value="1"/>
</dbReference>
<keyword evidence="8" id="KW-0411">Iron-sulfur</keyword>
<feature type="domain" description="Flavodoxin-like" evidence="10">
    <location>
        <begin position="2886"/>
        <end position="3031"/>
    </location>
</feature>
<feature type="domain" description="Flavodoxin-like" evidence="10">
    <location>
        <begin position="2502"/>
        <end position="2648"/>
    </location>
</feature>
<dbReference type="GO" id="GO:0005829">
    <property type="term" value="C:cytosol"/>
    <property type="evidence" value="ECO:0007669"/>
    <property type="project" value="TreeGrafter"/>
</dbReference>
<dbReference type="Pfam" id="PF12838">
    <property type="entry name" value="Fer4_7"/>
    <property type="match status" value="1"/>
</dbReference>
<dbReference type="SUPFAM" id="SSF53323">
    <property type="entry name" value="Pyruvate-ferredoxin oxidoreductase, PFOR, domain III"/>
    <property type="match status" value="1"/>
</dbReference>
<sequence>MDGNEAAATIAYSINDVAFVYPITPSSVMAECIDNWSSEKRTNIWGNVVKSLEMESEAGVAGALHGSLSAGALSTSFTSSQGLLLMIPNMFKIAGELLPCVLHVASRAISTHALSIFGDHSDVMAARSTGWNMLCSDSVQASLDMALVAQMATFQCSLPFIHFFEGFRTSHEISKIKLISNNVIKTLVDQKAIDHFRNRALNPTHPSAKGSSQGSEFYFQNAEAANKFYEQVPDIVENCMNKLNFAVGRRYNLFDYTGPEDATDVIVIMGSGAYVCKSASEILNQNYGKKTGVLNVRLFRPWSKKHFLNALPSTVERIAVLDRCKENGSNGEPLFTDVCTTLFSEPMSKPIKVIGGRYGIASKDFTPGMAIAVYENLSSPSPKPKFTVGIDDDVTNLSLPYKNYDTLGNNVIQCLFWGFGSDGTVGANKDAIKIIGDNTDLYGQAYFAYSAHKSRGITTSHLRFGPDPINAPYLITSADYIAVHYPGYISKFDVLSNLKPNGTFVLNTDWPIDELDSHLPYWVKKQLAEKMPKFYIIDANKIASEIGLGDHINMIMQSVFFYLAKVIPYNEATSLIKQAIDKTYSSKGGDIIQNNKKCVDLAISNLKKVQIPNEWKYVKRDDYFTGIKSLSEFVNNVVVPSHHLKANEIPVSKMPVDGSIEPGTSKYEKLLSSKVISIYDPDKCIQCNKCTLICPHAAIRPVLLNNEKLKEAPQGFITSLLKSKKYKLNYRIQVSPYDCTGCTLCVKVCPTKSLSMKPTRKMLKVEDENYKFSQTLPIIDDLFKKESIKGSQFRQPLLEFSGACEGCQETVYVKLLTQLYGDHLLIANATGCSSIWGLSCPTNPFTVNKNGYGPAWANSLFEDNAEFGYGIHHAYIQRREHLKNLMKALIQPDSSIKISKELKDLIPKWIKTYDDYDANKKISDKIEKLLSKEKSNDPILETLYGHRDLLRKVTTWIIGGDGWAYDIGYSGVDHVLASGDRLRILVLDTECYSNTGGQASKSTPLGAVQFFSKNGKTVNKKELGLMAMQYRNAYVASVSIAANPQQALKAFVEAEAYPGPSIIIAHSPCQLHGIRGGMKNVINEAKLAVDSGYWPLYRYNPLNKDQPFIYESVKIKNNIAELLKNENRFSQLIRKNPKYGQELTKKAQQYYLKRHQHLLTLANEEILKDTSAFTSIQLKPTDHTELSKLNSNLLANIKELVILYGTEYGTSEAIAKILVDDAKEHGCPKVTMMEANKFDVNEDLSKIEYLIFICSTTGNGQFPQNAQIFWDKLSKLQISLPNLKYAVFGLGDSSYAQYCYTAKVVDNKLAELGAKKIYQLTLTDDKAKIPIESEVEKWVINLFKNLNTEKFEHPDLHEKHIDPNLKQLNVINATDKGYSDVIVSKILSDIMKSGEYNANAYEAKNIDMEDLKAMDDVIFVTSTNRNGQLPSNALKFWEELSKIDERYNEFKNFKYSILSIEDSSYARSGESAHILDEKLKSLGGKKMVKTSTIDINHDVSRKDASYDDWIKQILKALDISDEKKQKNNETGKSSVKQEHPPKTYLDKLDIIYGTETGQSEVASEMLAEDAENAGVAEVDIHVADKVTLEDLQKMKNVVFISSTSGEGEFPPNAIEFWDKLSKATPETTNLKNMNFAVYGLGDSNYSKFCEAARLVNEKLEILGGNRFYPYTTLDEQSEKDPEIEVRMWIGDILNKLFLVNKNSDENKIPKNPESSTDKKNINFEPNQICVIYGTELGASERIAKLLSEKALELGIRADAFEADMVKLEDLQKMKNVVFITSTSGDGEFPPNALQFWDKLSKSTPEIIDLKNMNFTVFGLGDSTYEKFCEAARLINEKIESLGAKRFFPYTTIDDNAITRNQDIEVKNWINGILKKLVILNPQWKFNTYGASDIKTLEKDSSLPIDVVDELHVIYGTELGASKRIAKMVAKEATDLGLSSVDVVEADKVGLKDLQKMKNVLIITSTSGDGEFPPNALQFWDRLSKVNPKDMNLNNMQYAVFGLGDTTYEKFCEAARLIDEKLETLGAKRFHPYTTIDDNDIARNQDVDVDNWIKAIMKKLHLTNSTTKNTKNIMKPTSEPSMKAKKEFNILFGTQCGLSEDIAYVIGEEAEKRGYKVTVNGANKVPMDEFKTMKNILVVTSTVDGTFPPSIFKFYNRITADDKNKLNLSNMRYSVLGLGSTSKEKFCEASRLINKRLEELGAKVYLPYTTFDDQDKEDIEVKVEKYMDKLFKAFDSLKDENVDEKGIDNIDEIPSYSNNNDNDNEFNILFGTQCGLSEDIAYVIGEEAEKRGYKVTVNGANKVPMDEFKTMKNVLVVTSTVDGTFPPSIFKFYNRITADDKDKLNLSNMRYSVLGLGSTSKEKFCEASRLINKRLEELGAKVYLPYTTFDDQDKEDIEVKIEKYMNKLFDVLDKNISVKASESKSKISFINPYQAVKHIIENLTEKSKVNKNMLTDNQKEIIKEAKKENKTKEMAQNNENIIPSNNINSKRKKVKAITKEKVLNIVYGTELGSTEIIANNIAKSAKENGFIRVNVYEANSVDLYGLIKMPTVLFLMPTSGDGEFPPNAIKFWERLSPETKETFDLSHTKFAVLGLGDSSYKQFCKAAKFIDKKLSSLGATRIQKFTIIDENNIEQNPDLVIEEWQQEIFDKLGAEELDENGNRRDSYPSQSKGPKHDRAVICDLNIIHGTESGLAEDLSEMIGEAALNHGFSKVNVCGANKILLEDLKQMKYVVIVTTTVDDTFPPSINYFWNRIVEASKKSIDLSKLKFTVLGLDNRKGQKFCEAAKLINSKFEELGAERFFDYTTIDNNNESNVEKEIQDYIEELFRTLNHLEDPSSSSYIPKLKPVEKSKQIEKEIVSTSSSTPISEVKKEIKKKTSNNTIQLLNVIFGTETGSSEAIADMISEDAKNAGIPEVIIHPADNVSLNDLKKMKYVAFVTSTSGEGDFPPNAMEFWDRLSNATKETTSLSDLKFVVLGLGDSSYEKFCEAGRLVNEKFEQLGGKRFYPYTTLDEQSDKDPEEVVNQWIQNMLKTLISSENSNDNNINNNNDDDKPAIKKSEPKTQNPIVNNKPVQKLDVIFGTETGSSEAIADMISEDAQKAGISEVIIHPADDVSFNDLKNMENVILVTSTSGEGDFPPNAMEFGDRLSKATKDNISLENTRFAVLGLGDSSYEKFCEAARLVNEKFEQLGGKRFYPYTTLDDQSDKDPEEVVNQWIQNILKSLISSEGNNDKNIDINNNDNKPVIKKSEPKIQNPIVNNKPVQKLDVIFGTETGSSEAIADMISEDAQKAGISEVIIHPADDVSFNDLKNMENVILVTSTSGEGDFPPNAMEFGDRLSKATKDNISLENTRFAVLGLGDSSYEKFCEAARLVNEKFEQLGGKRFYPYTTLDDQSDKDPEEVVNQWIQNMLKSLNSNSNDKSQNLMEKETQTQSTSKLESKSKLQQEPTSKSDIQEKSKSNMNKNVNYSNSLNIIFGTETGSSEAVAEMIAKDMKKAGISEVNVNAADDINPDNLKEMKNVLFIISTSGEGEFPPNALKFWNKLTKTTKNDTSLENMKYAVLGLGDSSYEKFCEAARLINEKFEQLGGKRLHAYTTIDDQSEENPEDIVNHWVKDILHELSCDDNKNINPVNKSIKPEMTIKTPVASSFEPIQLLDVIFGTETGTSEAVADMISEDAKKAGIPEVVIHAADDVNLDDLKKMKYVTLVTSTSGEGDFPPNAMEFWNRLSKTKKETTSLNDMKFAVLGLGDSNYSKFCEAARLVNEKFEQLGGKRFHSYTTIDDQSDRDQEEMVNEWIQAMLKDLNATVKSNDNINHISYESKTFLASNEKETNELKIKKCNTQTELHIIYGTQTNHSKDIANIMAYNAKNAGYPSVYVHEANTINVEDLSKMKNIVFITPTYTGKLPIDTIEFWNRFSKMTKDVMNMSKTKYSVLGLGYSTSPRYCTAAKALNKKFQDLGSNEFYPYSELDIEHVNNPKQIINEWSGMLLNTLNDIESQETANSSTLGVSNTLSNNRNLKKCDLQAELHIIFGTKSTHAEDAAAIINMDAKDAGFPYVFVHEADTIKAEDLLKMKNIVFITSTINGDFPPDAIEFWNDISSKTKETMNMSNLKYTILGIGNHERKEFCAASKKLKQKFQNLEAVEFYPYTEFDMDHSKDPEVFINNWSEKVLNTLIDKETKEINEDVGRRRLINSNDNQLNIIFGTESEHAQDVAGMLSDEAKEAGLADINIFSADRIHMNDLRKMKTLVIVTSTFKGTFPPNAFEFWKRLNEVDKTTAGLENLKYAVFGLGDSSKEKFCEAARLLDEKFENLGAHRFYKYTTLDKQHQNEEIEIIDQWIQEILKHINIPQKK</sequence>
<keyword evidence="7" id="KW-0408">Iron</keyword>
<feature type="domain" description="Flavodoxin-like" evidence="10">
    <location>
        <begin position="1368"/>
        <end position="1514"/>
    </location>
</feature>
<keyword evidence="3" id="KW-0285">Flavoprotein</keyword>
<feature type="domain" description="Flavodoxin-like" evidence="10">
    <location>
        <begin position="4199"/>
        <end position="4343"/>
    </location>
</feature>
<dbReference type="InterPro" id="IPR001094">
    <property type="entry name" value="Flavdoxin-like"/>
</dbReference>
<dbReference type="Gene3D" id="3.30.70.20">
    <property type="match status" value="1"/>
</dbReference>
<feature type="domain" description="Flavodoxin-like" evidence="10">
    <location>
        <begin position="1728"/>
        <end position="1873"/>
    </location>
</feature>
<evidence type="ECO:0000256" key="4">
    <source>
        <dbReference type="ARBA" id="ARBA00022723"/>
    </source>
</evidence>
<dbReference type="PROSITE" id="PS51379">
    <property type="entry name" value="4FE4S_FER_2"/>
    <property type="match status" value="2"/>
</dbReference>
<feature type="compositionally biased region" description="Low complexity" evidence="9">
    <location>
        <begin position="3039"/>
        <end position="3048"/>
    </location>
</feature>
<keyword evidence="2" id="KW-0004">4Fe-4S</keyword>
<evidence type="ECO:0000256" key="2">
    <source>
        <dbReference type="ARBA" id="ARBA00022485"/>
    </source>
</evidence>
<feature type="domain" description="4Fe-4S ferredoxin-type" evidence="11">
    <location>
        <begin position="674"/>
        <end position="704"/>
    </location>
</feature>
<dbReference type="EMBL" id="MCFG01000419">
    <property type="protein sequence ID" value="ORX69317.1"/>
    <property type="molecule type" value="Genomic_DNA"/>
</dbReference>
<dbReference type="Pfam" id="PF01558">
    <property type="entry name" value="POR"/>
    <property type="match status" value="1"/>
</dbReference>
<dbReference type="Pfam" id="PF17147">
    <property type="entry name" value="PFOR_II"/>
    <property type="match status" value="1"/>
</dbReference>
<dbReference type="GO" id="GO:0050667">
    <property type="term" value="P:homocysteine metabolic process"/>
    <property type="evidence" value="ECO:0007669"/>
    <property type="project" value="TreeGrafter"/>
</dbReference>
<feature type="domain" description="Flavodoxin-like" evidence="10">
    <location>
        <begin position="1200"/>
        <end position="1343"/>
    </location>
</feature>
<feature type="domain" description="Flavodoxin-like" evidence="10">
    <location>
        <begin position="2683"/>
        <end position="2827"/>
    </location>
</feature>
<reference evidence="12 13" key="1">
    <citation type="submission" date="2016-08" db="EMBL/GenBank/DDBJ databases">
        <title>A Parts List for Fungal Cellulosomes Revealed by Comparative Genomics.</title>
        <authorList>
            <consortium name="DOE Joint Genome Institute"/>
            <person name="Haitjema C.H."/>
            <person name="Gilmore S.P."/>
            <person name="Henske J.K."/>
            <person name="Solomon K.V."/>
            <person name="De Groot R."/>
            <person name="Kuo A."/>
            <person name="Mondo S.J."/>
            <person name="Salamov A.A."/>
            <person name="Labutti K."/>
            <person name="Zhao Z."/>
            <person name="Chiniquy J."/>
            <person name="Barry K."/>
            <person name="Brewer H.M."/>
            <person name="Purvine S.O."/>
            <person name="Wright A.T."/>
            <person name="Boxma B."/>
            <person name="Van Alen T."/>
            <person name="Hackstein J.H."/>
            <person name="Baker S.E."/>
            <person name="Grigoriev I.V."/>
            <person name="O'Malley M.A."/>
        </authorList>
    </citation>
    <scope>NUCLEOTIDE SEQUENCE [LARGE SCALE GENOMIC DNA]</scope>
    <source>
        <strain evidence="12 13">S4</strain>
    </source>
</reference>
<dbReference type="Gene3D" id="3.40.50.360">
    <property type="match status" value="17"/>
</dbReference>
<dbReference type="SUPFAM" id="SSF52218">
    <property type="entry name" value="Flavoproteins"/>
    <property type="match status" value="17"/>
</dbReference>
<feature type="domain" description="Flavodoxin-like" evidence="10">
    <location>
        <begin position="2087"/>
        <end position="2230"/>
    </location>
</feature>
<evidence type="ECO:0000256" key="3">
    <source>
        <dbReference type="ARBA" id="ARBA00022630"/>
    </source>
</evidence>
<protein>
    <recommendedName>
        <fullName evidence="14">Pyruvate:ferredoxin oxidoreductase</fullName>
    </recommendedName>
</protein>
<dbReference type="SUPFAM" id="SSF52922">
    <property type="entry name" value="TK C-terminal domain-like"/>
    <property type="match status" value="1"/>
</dbReference>
<proteinExistence type="predicted"/>
<feature type="domain" description="4Fe-4S ferredoxin-type" evidence="11">
    <location>
        <begin position="730"/>
        <end position="759"/>
    </location>
</feature>
<dbReference type="GO" id="GO:0050660">
    <property type="term" value="F:flavin adenine dinucleotide binding"/>
    <property type="evidence" value="ECO:0007669"/>
    <property type="project" value="TreeGrafter"/>
</dbReference>
<evidence type="ECO:0000256" key="9">
    <source>
        <dbReference type="SAM" id="MobiDB-lite"/>
    </source>
</evidence>
<evidence type="ECO:0000256" key="7">
    <source>
        <dbReference type="ARBA" id="ARBA00023004"/>
    </source>
</evidence>
<dbReference type="FunFam" id="3.40.50.970:FF:000041">
    <property type="entry name" value="Pyruvate:ferredoxin (Flavodoxin) oxidoreductase"/>
    <property type="match status" value="1"/>
</dbReference>
<dbReference type="InterPro" id="IPR002869">
    <property type="entry name" value="Pyrv_flavodox_OxRed_cen"/>
</dbReference>
<feature type="domain" description="Flavodoxin-like" evidence="10">
    <location>
        <begin position="3472"/>
        <end position="3617"/>
    </location>
</feature>
<gene>
    <name evidence="12" type="ORF">BCR32DRAFT_330174</name>
</gene>
<dbReference type="InterPro" id="IPR011895">
    <property type="entry name" value="Pyrv_flavodox_OxRed"/>
</dbReference>
<dbReference type="PROSITE" id="PS50902">
    <property type="entry name" value="FLAVODOXIN_LIKE"/>
    <property type="match status" value="17"/>
</dbReference>
<dbReference type="Gene3D" id="3.40.50.970">
    <property type="match status" value="2"/>
</dbReference>
<feature type="domain" description="Flavodoxin-like" evidence="10">
    <location>
        <begin position="3845"/>
        <end position="3989"/>
    </location>
</feature>
<dbReference type="Pfam" id="PF00258">
    <property type="entry name" value="Flavodoxin_1"/>
    <property type="match status" value="17"/>
</dbReference>
<keyword evidence="13" id="KW-1185">Reference proteome</keyword>
<evidence type="ECO:0000256" key="5">
    <source>
        <dbReference type="ARBA" id="ARBA00022982"/>
    </source>
</evidence>
<feature type="domain" description="Flavodoxin-like" evidence="10">
    <location>
        <begin position="3266"/>
        <end position="3411"/>
    </location>
</feature>
<evidence type="ECO:0000259" key="10">
    <source>
        <dbReference type="PROSITE" id="PS50902"/>
    </source>
</evidence>
<dbReference type="Gene3D" id="3.40.920.10">
    <property type="entry name" value="Pyruvate-ferredoxin oxidoreductase, PFOR, domain III"/>
    <property type="match status" value="1"/>
</dbReference>
<dbReference type="GO" id="GO:0051539">
    <property type="term" value="F:4 iron, 4 sulfur cluster binding"/>
    <property type="evidence" value="ECO:0007669"/>
    <property type="project" value="UniProtKB-KW"/>
</dbReference>
<dbReference type="GO" id="GO:0010181">
    <property type="term" value="F:FMN binding"/>
    <property type="evidence" value="ECO:0007669"/>
    <property type="project" value="InterPro"/>
</dbReference>
<feature type="domain" description="Flavodoxin-like" evidence="10">
    <location>
        <begin position="3076"/>
        <end position="3221"/>
    </location>
</feature>
<evidence type="ECO:0000259" key="11">
    <source>
        <dbReference type="PROSITE" id="PS51379"/>
    </source>
</evidence>
<dbReference type="GO" id="GO:0005506">
    <property type="term" value="F:iron ion binding"/>
    <property type="evidence" value="ECO:0007669"/>
    <property type="project" value="InterPro"/>
</dbReference>
<dbReference type="Proteomes" id="UP000193944">
    <property type="component" value="Unassembled WGS sequence"/>
</dbReference>
<feature type="domain" description="Flavodoxin-like" evidence="10">
    <location>
        <begin position="3655"/>
        <end position="3800"/>
    </location>
</feature>
<keyword evidence="4" id="KW-0479">Metal-binding</keyword>
<evidence type="ECO:0000256" key="8">
    <source>
        <dbReference type="ARBA" id="ARBA00023014"/>
    </source>
</evidence>
<accession>A0A1Y1W6Z7</accession>
<dbReference type="GO" id="GO:0009086">
    <property type="term" value="P:methionine biosynthetic process"/>
    <property type="evidence" value="ECO:0007669"/>
    <property type="project" value="TreeGrafter"/>
</dbReference>
<dbReference type="InterPro" id="IPR033412">
    <property type="entry name" value="PFOR_II"/>
</dbReference>
<dbReference type="InterPro" id="IPR008254">
    <property type="entry name" value="Flavodoxin/NO_synth"/>
</dbReference>
<dbReference type="InterPro" id="IPR029061">
    <property type="entry name" value="THDP-binding"/>
</dbReference>
<feature type="domain" description="Flavodoxin-like" evidence="10">
    <location>
        <begin position="2265"/>
        <end position="2408"/>
    </location>
</feature>
<dbReference type="SMART" id="SM00890">
    <property type="entry name" value="EKR"/>
    <property type="match status" value="1"/>
</dbReference>
<evidence type="ECO:0000313" key="13">
    <source>
        <dbReference type="Proteomes" id="UP000193944"/>
    </source>
</evidence>
<organism evidence="12 13">
    <name type="scientific">Anaeromyces robustus</name>
    <dbReference type="NCBI Taxonomy" id="1754192"/>
    <lineage>
        <taxon>Eukaryota</taxon>
        <taxon>Fungi</taxon>
        <taxon>Fungi incertae sedis</taxon>
        <taxon>Chytridiomycota</taxon>
        <taxon>Chytridiomycota incertae sedis</taxon>
        <taxon>Neocallimastigomycetes</taxon>
        <taxon>Neocallimastigales</taxon>
        <taxon>Neocallimastigaceae</taxon>
        <taxon>Anaeromyces</taxon>
    </lineage>
</organism>
<evidence type="ECO:0008006" key="14">
    <source>
        <dbReference type="Google" id="ProtNLM"/>
    </source>
</evidence>
<dbReference type="Pfam" id="PF01855">
    <property type="entry name" value="POR_N"/>
    <property type="match status" value="1"/>
</dbReference>
<dbReference type="InterPro" id="IPR009014">
    <property type="entry name" value="Transketo_C/PFOR_II"/>
</dbReference>
<dbReference type="STRING" id="1754192.A0A1Y1W6Z7"/>
<evidence type="ECO:0000256" key="1">
    <source>
        <dbReference type="ARBA" id="ARBA00022448"/>
    </source>
</evidence>
<dbReference type="InterPro" id="IPR019456">
    <property type="entry name" value="Pyrv-flavodox_OxRtase_EKR"/>
</dbReference>
<dbReference type="PANTHER" id="PTHR19384">
    <property type="entry name" value="NITRIC OXIDE SYNTHASE-RELATED"/>
    <property type="match status" value="1"/>
</dbReference>
<dbReference type="GO" id="GO:0030586">
    <property type="term" value="F:[methionine synthase] reductase (NADPH) activity"/>
    <property type="evidence" value="ECO:0007669"/>
    <property type="project" value="TreeGrafter"/>
</dbReference>
<dbReference type="InterPro" id="IPR002880">
    <property type="entry name" value="Pyrv_Fd/Flavodoxin_OxRdtase_N"/>
</dbReference>
<dbReference type="GO" id="GO:0022900">
    <property type="term" value="P:electron transport chain"/>
    <property type="evidence" value="ECO:0007669"/>
    <property type="project" value="InterPro"/>
</dbReference>
<dbReference type="FunFam" id="3.40.50.970:FF:000012">
    <property type="entry name" value="Pyruvate:ferredoxin (Flavodoxin) oxidoreductase"/>
    <property type="match status" value="1"/>
</dbReference>
<name>A0A1Y1W6Z7_9FUNG</name>
<feature type="domain" description="Flavodoxin-like" evidence="10">
    <location>
        <begin position="1548"/>
        <end position="1693"/>
    </location>
</feature>
<dbReference type="PRINTS" id="PR00369">
    <property type="entry name" value="FLAVODOXIN"/>
</dbReference>
<dbReference type="PANTHER" id="PTHR19384:SF84">
    <property type="entry name" value="METHIONINE SYNTHASE REDUCTASE"/>
    <property type="match status" value="1"/>
</dbReference>
<dbReference type="FunFam" id="3.40.920.10:FF:000001">
    <property type="entry name" value="Pyruvate:ferredoxin (Flavodoxin) oxidoreductase"/>
    <property type="match status" value="1"/>
</dbReference>
<dbReference type="Pfam" id="PF10371">
    <property type="entry name" value="EKR"/>
    <property type="match status" value="1"/>
</dbReference>
<keyword evidence="1" id="KW-0813">Transport</keyword>
<feature type="compositionally biased region" description="Low complexity" evidence="9">
    <location>
        <begin position="3414"/>
        <end position="3425"/>
    </location>
</feature>
<feature type="domain" description="Flavodoxin-like" evidence="10">
    <location>
        <begin position="4027"/>
        <end position="4171"/>
    </location>
</feature>
<dbReference type="PROSITE" id="PS00198">
    <property type="entry name" value="4FE4S_FER_1"/>
    <property type="match status" value="1"/>
</dbReference>
<dbReference type="OrthoDB" id="1688044at2759"/>
<dbReference type="InterPro" id="IPR029039">
    <property type="entry name" value="Flavoprotein-like_sf"/>
</dbReference>
<keyword evidence="5" id="KW-0249">Electron transport</keyword>
<feature type="region of interest" description="Disordered" evidence="9">
    <location>
        <begin position="3414"/>
        <end position="3463"/>
    </location>
</feature>
<dbReference type="InterPro" id="IPR017900">
    <property type="entry name" value="4Fe4S_Fe_S_CS"/>
</dbReference>
<dbReference type="SUPFAM" id="SSF54862">
    <property type="entry name" value="4Fe-4S ferredoxins"/>
    <property type="match status" value="1"/>
</dbReference>
<dbReference type="Gene3D" id="3.40.50.920">
    <property type="match status" value="1"/>
</dbReference>
<reference evidence="12 13" key="2">
    <citation type="submission" date="2016-08" db="EMBL/GenBank/DDBJ databases">
        <title>Pervasive Adenine N6-methylation of Active Genes in Fungi.</title>
        <authorList>
            <consortium name="DOE Joint Genome Institute"/>
            <person name="Mondo S.J."/>
            <person name="Dannebaum R.O."/>
            <person name="Kuo R.C."/>
            <person name="Labutti K."/>
            <person name="Haridas S."/>
            <person name="Kuo A."/>
            <person name="Salamov A."/>
            <person name="Ahrendt S.R."/>
            <person name="Lipzen A."/>
            <person name="Sullivan W."/>
            <person name="Andreopoulos W.B."/>
            <person name="Clum A."/>
            <person name="Lindquist E."/>
            <person name="Daum C."/>
            <person name="Ramamoorthy G.K."/>
            <person name="Gryganskyi A."/>
            <person name="Culley D."/>
            <person name="Magnuson J.K."/>
            <person name="James T.Y."/>
            <person name="O'Malley M.A."/>
            <person name="Stajich J.E."/>
            <person name="Spatafora J.W."/>
            <person name="Visel A."/>
            <person name="Grigoriev I.V."/>
        </authorList>
    </citation>
    <scope>NUCLEOTIDE SEQUENCE [LARGE SCALE GENOMIC DNA]</scope>
    <source>
        <strain evidence="12 13">S4</strain>
    </source>
</reference>
<feature type="region of interest" description="Disordered" evidence="9">
    <location>
        <begin position="3038"/>
        <end position="3068"/>
    </location>
</feature>
<evidence type="ECO:0000313" key="12">
    <source>
        <dbReference type="EMBL" id="ORX69317.1"/>
    </source>
</evidence>
<comment type="caution">
    <text evidence="12">The sequence shown here is derived from an EMBL/GenBank/DDBJ whole genome shotgun (WGS) entry which is preliminary data.</text>
</comment>
<dbReference type="InterPro" id="IPR017896">
    <property type="entry name" value="4Fe4S_Fe-S-bd"/>
</dbReference>
<dbReference type="CDD" id="cd07034">
    <property type="entry name" value="TPP_PYR_PFOR_IOR-alpha_like"/>
    <property type="match status" value="1"/>
</dbReference>
<evidence type="ECO:0000256" key="6">
    <source>
        <dbReference type="ARBA" id="ARBA00023002"/>
    </source>
</evidence>
<feature type="compositionally biased region" description="Basic and acidic residues" evidence="9">
    <location>
        <begin position="3050"/>
        <end position="3061"/>
    </location>
</feature>
<dbReference type="GO" id="GO:0016903">
    <property type="term" value="F:oxidoreductase activity, acting on the aldehyde or oxo group of donors"/>
    <property type="evidence" value="ECO:0007669"/>
    <property type="project" value="InterPro"/>
</dbReference>
<dbReference type="SUPFAM" id="SSF52518">
    <property type="entry name" value="Thiamin diphosphate-binding fold (THDP-binding)"/>
    <property type="match status" value="2"/>
</dbReference>
<dbReference type="NCBIfam" id="TIGR02176">
    <property type="entry name" value="pyruv_ox_red"/>
    <property type="match status" value="1"/>
</dbReference>
<dbReference type="InterPro" id="IPR019752">
    <property type="entry name" value="Pyrv/ketoisovalerate_OxRed_cat"/>
</dbReference>
<feature type="domain" description="Flavodoxin-like" evidence="10">
    <location>
        <begin position="1910"/>
        <end position="2056"/>
    </location>
</feature>